<organism evidence="14 15">
    <name type="scientific">Tieghemostelium lacteum</name>
    <name type="common">Slime mold</name>
    <name type="synonym">Dictyostelium lacteum</name>
    <dbReference type="NCBI Taxonomy" id="361077"/>
    <lineage>
        <taxon>Eukaryota</taxon>
        <taxon>Amoebozoa</taxon>
        <taxon>Evosea</taxon>
        <taxon>Eumycetozoa</taxon>
        <taxon>Dictyostelia</taxon>
        <taxon>Dictyosteliales</taxon>
        <taxon>Raperosteliaceae</taxon>
        <taxon>Tieghemostelium</taxon>
    </lineage>
</organism>
<evidence type="ECO:0000256" key="3">
    <source>
        <dbReference type="ARBA" id="ARBA00009045"/>
    </source>
</evidence>
<evidence type="ECO:0000256" key="6">
    <source>
        <dbReference type="ARBA" id="ARBA00022692"/>
    </source>
</evidence>
<keyword evidence="5 11" id="KW-0645">Protease</keyword>
<dbReference type="PANTHER" id="PTHR22936:SF69">
    <property type="entry name" value="RHOMBOID-LIKE PROTEIN"/>
    <property type="match status" value="1"/>
</dbReference>
<comment type="catalytic activity">
    <reaction evidence="1 11">
        <text>Cleaves type-1 transmembrane domains using a catalytic dyad composed of serine and histidine that are contributed by different transmembrane domains.</text>
        <dbReference type="EC" id="3.4.21.105"/>
    </reaction>
</comment>
<evidence type="ECO:0000256" key="12">
    <source>
        <dbReference type="SAM" id="MobiDB-lite"/>
    </source>
</evidence>
<evidence type="ECO:0000256" key="5">
    <source>
        <dbReference type="ARBA" id="ARBA00022670"/>
    </source>
</evidence>
<evidence type="ECO:0000256" key="10">
    <source>
        <dbReference type="ARBA" id="ARBA00023136"/>
    </source>
</evidence>
<dbReference type="Gene3D" id="1.20.1540.10">
    <property type="entry name" value="Rhomboid-like"/>
    <property type="match status" value="1"/>
</dbReference>
<sequence length="484" mass="53729">MSKTLKKFTIKGATTRIKDGVGMYFGINENQGQNASDENSEPYWMQDSFWEKSTPMQRNSTLKRDMEMQPYPDSPPAYSPPRKSQPPLQGQPQVIQYNPNGEGSTSTQIDGTTTTTTPTTMDYYPPNVILSDQSSTGTSMTQDDDERGRGRGKGRGRGRGRGAQNNNNAGSYHQMTDASQTDDGGGIPMQNLGKTTEKVPSRGRVSTLGRGVSSLSLKDEHKMGPPPEQHYPYFILLISFIDVVLLVWEIIYNKGFEPWKLNPWFGPGVSTLLDVGAKYSPLMLQGEWWRFFSPIFLHVGIFHLLMNLVTQIRVGMQLERAYGAHRIIPIYLLCGVMGNLCSAVMLPLSIQVGASGAIFGFLGVLLADLVRNWGSLARPYLNCCSLVFTIIISFAVGLFLPGVDNYAHLGGFVMGILTGWIFLPNLTPKKAVGRRLCLILIAIPLTVAIFVTLFVVFYKRIDSAEWCPNCSNFTCLKFLSWCKQ</sequence>
<dbReference type="Pfam" id="PF01694">
    <property type="entry name" value="Rhomboid"/>
    <property type="match status" value="1"/>
</dbReference>
<evidence type="ECO:0000256" key="4">
    <source>
        <dbReference type="ARBA" id="ARBA00013039"/>
    </source>
</evidence>
<feature type="transmembrane region" description="Helical" evidence="11">
    <location>
        <begin position="436"/>
        <end position="458"/>
    </location>
</feature>
<dbReference type="InterPro" id="IPR035952">
    <property type="entry name" value="Rhomboid-like_sf"/>
</dbReference>
<feature type="transmembrane region" description="Helical" evidence="11">
    <location>
        <begin position="288"/>
        <end position="309"/>
    </location>
</feature>
<evidence type="ECO:0000256" key="11">
    <source>
        <dbReference type="RuleBase" id="RU362115"/>
    </source>
</evidence>
<comment type="similarity">
    <text evidence="3 11">Belongs to the peptidase S54 family.</text>
</comment>
<dbReference type="InterPro" id="IPR002610">
    <property type="entry name" value="Peptidase_S54_rhomboid-like"/>
</dbReference>
<comment type="caution">
    <text evidence="14">The sequence shown here is derived from an EMBL/GenBank/DDBJ whole genome shotgun (WGS) entry which is preliminary data.</text>
</comment>
<feature type="transmembrane region" description="Helical" evidence="11">
    <location>
        <begin position="380"/>
        <end position="400"/>
    </location>
</feature>
<feature type="transmembrane region" description="Helical" evidence="11">
    <location>
        <begin position="231"/>
        <end position="251"/>
    </location>
</feature>
<protein>
    <recommendedName>
        <fullName evidence="4">rhomboid protease</fullName>
        <ecNumber evidence="4">3.4.21.105</ecNumber>
    </recommendedName>
</protein>
<feature type="transmembrane region" description="Helical" evidence="11">
    <location>
        <begin position="330"/>
        <end position="350"/>
    </location>
</feature>
<dbReference type="AlphaFoldDB" id="A0A152A6L5"/>
<evidence type="ECO:0000256" key="7">
    <source>
        <dbReference type="ARBA" id="ARBA00022801"/>
    </source>
</evidence>
<dbReference type="PANTHER" id="PTHR22936">
    <property type="entry name" value="RHOMBOID-RELATED"/>
    <property type="match status" value="1"/>
</dbReference>
<keyword evidence="7 11" id="KW-0378">Hydrolase</keyword>
<feature type="compositionally biased region" description="Basic residues" evidence="12">
    <location>
        <begin position="150"/>
        <end position="160"/>
    </location>
</feature>
<comment type="function">
    <text evidence="11">Serine protease involved in intramembrane proteolysis.</text>
</comment>
<dbReference type="OMA" id="NCCSLVF"/>
<dbReference type="STRING" id="361077.A0A152A6L5"/>
<dbReference type="EMBL" id="LODT01000006">
    <property type="protein sequence ID" value="KYR01878.1"/>
    <property type="molecule type" value="Genomic_DNA"/>
</dbReference>
<feature type="domain" description="Peptidase S54 rhomboid" evidence="13">
    <location>
        <begin position="286"/>
        <end position="424"/>
    </location>
</feature>
<dbReference type="GO" id="GO:0016020">
    <property type="term" value="C:membrane"/>
    <property type="evidence" value="ECO:0007669"/>
    <property type="project" value="UniProtKB-SubCell"/>
</dbReference>
<dbReference type="GO" id="GO:0004252">
    <property type="term" value="F:serine-type endopeptidase activity"/>
    <property type="evidence" value="ECO:0007669"/>
    <property type="project" value="InterPro"/>
</dbReference>
<dbReference type="InParanoid" id="A0A152A6L5"/>
<keyword evidence="15" id="KW-1185">Reference proteome</keyword>
<feature type="compositionally biased region" description="Polar residues" evidence="12">
    <location>
        <begin position="163"/>
        <end position="182"/>
    </location>
</feature>
<dbReference type="GO" id="GO:0006508">
    <property type="term" value="P:proteolysis"/>
    <property type="evidence" value="ECO:0007669"/>
    <property type="project" value="UniProtKB-KW"/>
</dbReference>
<name>A0A152A6L5_TIELA</name>
<keyword evidence="9 11" id="KW-1133">Transmembrane helix</keyword>
<reference evidence="14 15" key="1">
    <citation type="submission" date="2015-12" db="EMBL/GenBank/DDBJ databases">
        <title>Dictyostelia acquired genes for synthesis and detection of signals that induce cell-type specialization by lateral gene transfer from prokaryotes.</title>
        <authorList>
            <person name="Gloeckner G."/>
            <person name="Schaap P."/>
        </authorList>
    </citation>
    <scope>NUCLEOTIDE SEQUENCE [LARGE SCALE GENOMIC DNA]</scope>
    <source>
        <strain evidence="14 15">TK</strain>
    </source>
</reference>
<gene>
    <name evidence="14" type="ORF">DLAC_01900</name>
</gene>
<evidence type="ECO:0000256" key="2">
    <source>
        <dbReference type="ARBA" id="ARBA00004141"/>
    </source>
</evidence>
<keyword evidence="6 11" id="KW-0812">Transmembrane</keyword>
<feature type="compositionally biased region" description="Low complexity" evidence="12">
    <location>
        <begin position="105"/>
        <end position="120"/>
    </location>
</feature>
<dbReference type="Proteomes" id="UP000076078">
    <property type="component" value="Unassembled WGS sequence"/>
</dbReference>
<feature type="transmembrane region" description="Helical" evidence="11">
    <location>
        <begin position="406"/>
        <end position="424"/>
    </location>
</feature>
<feature type="compositionally biased region" description="Polar residues" evidence="12">
    <location>
        <begin position="130"/>
        <end position="141"/>
    </location>
</feature>
<evidence type="ECO:0000256" key="8">
    <source>
        <dbReference type="ARBA" id="ARBA00022825"/>
    </source>
</evidence>
<keyword evidence="8 11" id="KW-0720">Serine protease</keyword>
<comment type="subcellular location">
    <subcellularLocation>
        <location evidence="2 11">Membrane</location>
        <topology evidence="2 11">Multi-pass membrane protein</topology>
    </subcellularLocation>
</comment>
<accession>A0A152A6L5</accession>
<evidence type="ECO:0000313" key="15">
    <source>
        <dbReference type="Proteomes" id="UP000076078"/>
    </source>
</evidence>
<evidence type="ECO:0000256" key="9">
    <source>
        <dbReference type="ARBA" id="ARBA00022989"/>
    </source>
</evidence>
<evidence type="ECO:0000256" key="1">
    <source>
        <dbReference type="ARBA" id="ARBA00000156"/>
    </source>
</evidence>
<feature type="compositionally biased region" description="Polar residues" evidence="12">
    <location>
        <begin position="86"/>
        <end position="104"/>
    </location>
</feature>
<proteinExistence type="inferred from homology"/>
<dbReference type="SUPFAM" id="SSF144091">
    <property type="entry name" value="Rhomboid-like"/>
    <property type="match status" value="1"/>
</dbReference>
<dbReference type="OrthoDB" id="17726at2759"/>
<dbReference type="InterPro" id="IPR022764">
    <property type="entry name" value="Peptidase_S54_rhomboid_dom"/>
</dbReference>
<dbReference type="EC" id="3.4.21.105" evidence="4"/>
<feature type="transmembrane region" description="Helical" evidence="11">
    <location>
        <begin position="356"/>
        <end position="373"/>
    </location>
</feature>
<evidence type="ECO:0000313" key="14">
    <source>
        <dbReference type="EMBL" id="KYR01878.1"/>
    </source>
</evidence>
<feature type="region of interest" description="Disordered" evidence="12">
    <location>
        <begin position="65"/>
        <end position="207"/>
    </location>
</feature>
<evidence type="ECO:0000259" key="13">
    <source>
        <dbReference type="Pfam" id="PF01694"/>
    </source>
</evidence>
<keyword evidence="10 11" id="KW-0472">Membrane</keyword>